<comment type="caution">
    <text evidence="1">The sequence shown here is derived from an EMBL/GenBank/DDBJ whole genome shotgun (WGS) entry which is preliminary data.</text>
</comment>
<dbReference type="PANTHER" id="PTHR35317">
    <property type="entry name" value="OS04G0629600 PROTEIN"/>
    <property type="match status" value="1"/>
</dbReference>
<evidence type="ECO:0000313" key="2">
    <source>
        <dbReference type="Proteomes" id="UP000325315"/>
    </source>
</evidence>
<proteinExistence type="predicted"/>
<keyword evidence="2" id="KW-1185">Reference proteome</keyword>
<accession>A0A5B6VIS9</accession>
<dbReference type="OrthoDB" id="991447at2759"/>
<dbReference type="Proteomes" id="UP000325315">
    <property type="component" value="Unassembled WGS sequence"/>
</dbReference>
<reference evidence="1" key="1">
    <citation type="submission" date="2019-08" db="EMBL/GenBank/DDBJ databases">
        <authorList>
            <person name="Liu F."/>
        </authorList>
    </citation>
    <scope>NUCLEOTIDE SEQUENCE [LARGE SCALE GENOMIC DNA]</scope>
    <source>
        <strain evidence="1">PA1801</strain>
        <tissue evidence="1">Leaf</tissue>
    </source>
</reference>
<gene>
    <name evidence="1" type="ORF">EPI10_014791</name>
</gene>
<sequence length="71" mass="8301">MSSKSFTPPPPSIFAGENYHFWVVKMKTQHSDKDTKKYKTLSYLQNGVFDVIFTRIIACETLKQAWDKLKE</sequence>
<organism evidence="1 2">
    <name type="scientific">Gossypium australe</name>
    <dbReference type="NCBI Taxonomy" id="47621"/>
    <lineage>
        <taxon>Eukaryota</taxon>
        <taxon>Viridiplantae</taxon>
        <taxon>Streptophyta</taxon>
        <taxon>Embryophyta</taxon>
        <taxon>Tracheophyta</taxon>
        <taxon>Spermatophyta</taxon>
        <taxon>Magnoliopsida</taxon>
        <taxon>eudicotyledons</taxon>
        <taxon>Gunneridae</taxon>
        <taxon>Pentapetalae</taxon>
        <taxon>rosids</taxon>
        <taxon>malvids</taxon>
        <taxon>Malvales</taxon>
        <taxon>Malvaceae</taxon>
        <taxon>Malvoideae</taxon>
        <taxon>Gossypium</taxon>
    </lineage>
</organism>
<evidence type="ECO:0000313" key="1">
    <source>
        <dbReference type="EMBL" id="KAA3468954.1"/>
    </source>
</evidence>
<protein>
    <submittedName>
        <fullName evidence="1">Pleiotropic drug resistance protein 3-like</fullName>
    </submittedName>
</protein>
<name>A0A5B6VIS9_9ROSI</name>
<dbReference type="AlphaFoldDB" id="A0A5B6VIS9"/>
<dbReference type="EMBL" id="SMMG02000006">
    <property type="protein sequence ID" value="KAA3468954.1"/>
    <property type="molecule type" value="Genomic_DNA"/>
</dbReference>
<dbReference type="PANTHER" id="PTHR35317:SF31">
    <property type="entry name" value="DUF4219 DOMAIN-CONTAINING PROTEIN"/>
    <property type="match status" value="1"/>
</dbReference>